<proteinExistence type="predicted"/>
<evidence type="ECO:0000313" key="1">
    <source>
        <dbReference type="EMBL" id="SZX63376.1"/>
    </source>
</evidence>
<dbReference type="AlphaFoldDB" id="A0A383VG51"/>
<dbReference type="Proteomes" id="UP000256970">
    <property type="component" value="Unassembled WGS sequence"/>
</dbReference>
<accession>A0A383VG51</accession>
<name>A0A383VG51_TETOB</name>
<organism evidence="1 2">
    <name type="scientific">Tetradesmus obliquus</name>
    <name type="common">Green alga</name>
    <name type="synonym">Acutodesmus obliquus</name>
    <dbReference type="NCBI Taxonomy" id="3088"/>
    <lineage>
        <taxon>Eukaryota</taxon>
        <taxon>Viridiplantae</taxon>
        <taxon>Chlorophyta</taxon>
        <taxon>core chlorophytes</taxon>
        <taxon>Chlorophyceae</taxon>
        <taxon>CS clade</taxon>
        <taxon>Sphaeropleales</taxon>
        <taxon>Scenedesmaceae</taxon>
        <taxon>Tetradesmus</taxon>
    </lineage>
</organism>
<gene>
    <name evidence="1" type="ORF">BQ4739_LOCUS3928</name>
</gene>
<sequence>MDGGAVRAVCITLLLCFCLSSVQGASASLQHLRGRRRLQAAVIDGQPRVLFNGLEVPVCSSLRQPGGAWLHGDAAAMLAWDLIQESKGNRHANSAAYDFDFCKGDVTSSKVPCFAGEGAIHNDKTAFTSIYCATKPSCRKDAEGRTVCVGKKK</sequence>
<evidence type="ECO:0000313" key="2">
    <source>
        <dbReference type="Proteomes" id="UP000256970"/>
    </source>
</evidence>
<reference evidence="1 2" key="1">
    <citation type="submission" date="2016-10" db="EMBL/GenBank/DDBJ databases">
        <authorList>
            <person name="Cai Z."/>
        </authorList>
    </citation>
    <scope>NUCLEOTIDE SEQUENCE [LARGE SCALE GENOMIC DNA]</scope>
</reference>
<protein>
    <submittedName>
        <fullName evidence="1">Uncharacterized protein</fullName>
    </submittedName>
</protein>
<dbReference type="EMBL" id="FNXT01000310">
    <property type="protein sequence ID" value="SZX63376.1"/>
    <property type="molecule type" value="Genomic_DNA"/>
</dbReference>
<keyword evidence="2" id="KW-1185">Reference proteome</keyword>